<reference evidence="1" key="1">
    <citation type="submission" date="2022-12" db="EMBL/GenBank/DDBJ databases">
        <title>Genome Sequence of Lasiodiplodia mahajangana.</title>
        <authorList>
            <person name="Buettner E."/>
        </authorList>
    </citation>
    <scope>NUCLEOTIDE SEQUENCE</scope>
    <source>
        <strain evidence="1">VT137</strain>
    </source>
</reference>
<keyword evidence="2" id="KW-1185">Reference proteome</keyword>
<dbReference type="EMBL" id="JAPUUL010000911">
    <property type="protein sequence ID" value="KAJ8128940.1"/>
    <property type="molecule type" value="Genomic_DNA"/>
</dbReference>
<name>A0ACC2JN92_9PEZI</name>
<accession>A0ACC2JN92</accession>
<evidence type="ECO:0000313" key="2">
    <source>
        <dbReference type="Proteomes" id="UP001153332"/>
    </source>
</evidence>
<comment type="caution">
    <text evidence="1">The sequence shown here is derived from an EMBL/GenBank/DDBJ whole genome shotgun (WGS) entry which is preliminary data.</text>
</comment>
<proteinExistence type="predicted"/>
<protein>
    <submittedName>
        <fullName evidence="1">Uncharacterized protein</fullName>
    </submittedName>
</protein>
<sequence length="1426" mass="154627">MAVNLTQMGGGQLGRRPVGNNQVTQFVYAQIMTQQVATAGWHSSVPPNVRVGNAMNIITNSFLAVPGADMNSVINGGITFERDAYTSSPDKATYEARIKARVNELFQKRQANEQNIQNSLSHASAQNQAQMMMNQNMQMRGMGQPMPQGFPALQQQMQTSPVNQTGQPNLGVNNPNSLPMNPNQPMMQIGAQMRPQMAMQSVMANLPPQDRVKAHQLALAKVNTLSEPNRAQYRAMIQQKFGPQAIAQLQQENIDPLLYFFQTQCAAQMLQSAAKGQASVNQMGMPMQAHQQRPTNQSAQQLPTGPNGEYGGPFANVESIISQQKAGLMAQEAGQMVVPASSGAGRNATPQPIGSMAGPNQGAGQPTLPHQLPQHFNHQPAQQMKMDQRAAQTQAQIRAQAQAKQMSGQPGGLNGPGGVSQSPGMNTLNAPVRRTPMGVGQMEGHPQLGQGNVPFGQQRMDPRFNQPGQRAQMGPNGNMTRNQMLNSILAQMPADTQQQIMSLPQDKIPETILRWNAARGAGPIAGRPQQIGPVNPIPQAMHQFPTGNNGLGQHPNLNMQINQQISQQNQLMMQQMNKLRNPNMPQTSLDRQALMDNMNIPPRILEQLRTSMPQAVVSPDIKKWGQLKQWMEQKNLPPGIIQQLLNFQAAQFQNQLKNQAAAGLATAGSQPSQPNLPQQGMHLNGQPNPQMVQPTPGMAGPNMGATISPQELQNAKNHERFKGWPDDRIRQVLLNYKLQAMRKATNQMPNPSAQAPQVAQQGQTTQTPSQSANISAAQQRQQNVGPETSTVSPAVQGRNIKQPQNRATPNVSAISATKTGIKRPMPDDTTEIPNTSSAPTPRPHTQQPQPGTSSAPQVPQFSPEQLAAMSPEQRQKYEAIVKSRQSGLPAPMSDVMTRLKAIGQEQHQAALKEQYPDIPMTPEQYRDMAQKIQTLGVEINKISKILGRWYALTHNDECAKLFFKLRMRLVKQYVDGDKMTQVRDRFSITTADLDNIRTMLESMARDVAAHYPHGMRKNLSQQNAPEAAPQGVSTQQSVPTTQPAPLNAANLEKQTQALNRIHQRNNSRAGQAPAAPTTAQPPFPFGAQSPDGQPTYAGKPAVTQDNLQLPARKKVKTEPRAGAGPSQSGSVANASPQVPKLPSPEMIKRQAPAEAKQAQKFFCPDPYCDSRNIGFTTEETLRKHTEEEHVKPAEDPMKFAIDGLAEIFGVDETGKLKKTPSTSNNIQSPGDTSKLTQAPTVKAEPANSREAPMKRQGSTAGSKPNELIKAIAGKTGTPKPDSLLGTAPGVTTQAVGGEVMANTIDPQELLSGVTGLEMGGGGAILDMNVYRALTPNDTPESSKDSASSEPNSDVSEGVALNVTLDMGFGSWDPFGFGLDPSANVEFGNPDNLSGMAYHGFAWEDHEPDFDKPFALDTTFFSLDVSQ</sequence>
<organism evidence="1 2">
    <name type="scientific">Lasiodiplodia mahajangana</name>
    <dbReference type="NCBI Taxonomy" id="1108764"/>
    <lineage>
        <taxon>Eukaryota</taxon>
        <taxon>Fungi</taxon>
        <taxon>Dikarya</taxon>
        <taxon>Ascomycota</taxon>
        <taxon>Pezizomycotina</taxon>
        <taxon>Dothideomycetes</taxon>
        <taxon>Dothideomycetes incertae sedis</taxon>
        <taxon>Botryosphaeriales</taxon>
        <taxon>Botryosphaeriaceae</taxon>
        <taxon>Lasiodiplodia</taxon>
    </lineage>
</organism>
<dbReference type="Proteomes" id="UP001153332">
    <property type="component" value="Unassembled WGS sequence"/>
</dbReference>
<gene>
    <name evidence="1" type="ORF">O1611_g4692</name>
</gene>
<evidence type="ECO:0000313" key="1">
    <source>
        <dbReference type="EMBL" id="KAJ8128940.1"/>
    </source>
</evidence>